<evidence type="ECO:0000313" key="5">
    <source>
        <dbReference type="EMBL" id="QEG22032.1"/>
    </source>
</evidence>
<dbReference type="Gene3D" id="3.40.50.1390">
    <property type="entry name" value="Resolvase, N-terminal catalytic domain"/>
    <property type="match status" value="1"/>
</dbReference>
<dbReference type="SUPFAM" id="SSF53041">
    <property type="entry name" value="Resolvase-like"/>
    <property type="match status" value="1"/>
</dbReference>
<evidence type="ECO:0000256" key="1">
    <source>
        <dbReference type="ARBA" id="ARBA00023125"/>
    </source>
</evidence>
<dbReference type="KEGG" id="mff:MFFC18_18930"/>
<dbReference type="PANTHER" id="PTHR30461:SF2">
    <property type="entry name" value="SERINE RECOMBINASE PINE-RELATED"/>
    <property type="match status" value="1"/>
</dbReference>
<keyword evidence="6" id="KW-1185">Reference proteome</keyword>
<dbReference type="InterPro" id="IPR050639">
    <property type="entry name" value="SSR_resolvase"/>
</dbReference>
<dbReference type="Pfam" id="PF07508">
    <property type="entry name" value="Recombinase"/>
    <property type="match status" value="1"/>
</dbReference>
<evidence type="ECO:0000313" key="6">
    <source>
        <dbReference type="Proteomes" id="UP000322214"/>
    </source>
</evidence>
<dbReference type="STRING" id="980251.GCA_001642875_05076"/>
<protein>
    <submittedName>
        <fullName evidence="5">Recombinase</fullName>
    </submittedName>
</protein>
<dbReference type="InterPro" id="IPR006119">
    <property type="entry name" value="Resolv_N"/>
</dbReference>
<keyword evidence="1" id="KW-0238">DNA-binding</keyword>
<evidence type="ECO:0000256" key="2">
    <source>
        <dbReference type="ARBA" id="ARBA00023172"/>
    </source>
</evidence>
<dbReference type="InterPro" id="IPR038109">
    <property type="entry name" value="DNA_bind_recomb_sf"/>
</dbReference>
<dbReference type="SMART" id="SM00857">
    <property type="entry name" value="Resolvase"/>
    <property type="match status" value="1"/>
</dbReference>
<feature type="region of interest" description="Disordered" evidence="3">
    <location>
        <begin position="302"/>
        <end position="321"/>
    </location>
</feature>
<dbReference type="InterPro" id="IPR011109">
    <property type="entry name" value="DNA_bind_recombinase_dom"/>
</dbReference>
<reference evidence="5 6" key="1">
    <citation type="submission" date="2019-08" db="EMBL/GenBank/DDBJ databases">
        <title>Deep-cultivation of Planctomycetes and their phenomic and genomic characterization uncovers novel biology.</title>
        <authorList>
            <person name="Wiegand S."/>
            <person name="Jogler M."/>
            <person name="Boedeker C."/>
            <person name="Pinto D."/>
            <person name="Vollmers J."/>
            <person name="Rivas-Marin E."/>
            <person name="Kohn T."/>
            <person name="Peeters S.H."/>
            <person name="Heuer A."/>
            <person name="Rast P."/>
            <person name="Oberbeckmann S."/>
            <person name="Bunk B."/>
            <person name="Jeske O."/>
            <person name="Meyerdierks A."/>
            <person name="Storesund J.E."/>
            <person name="Kallscheuer N."/>
            <person name="Luecker S."/>
            <person name="Lage O.M."/>
            <person name="Pohl T."/>
            <person name="Merkel B.J."/>
            <person name="Hornburger P."/>
            <person name="Mueller R.-W."/>
            <person name="Bruemmer F."/>
            <person name="Labrenz M."/>
            <person name="Spormann A.M."/>
            <person name="Op den Camp H."/>
            <person name="Overmann J."/>
            <person name="Amann R."/>
            <person name="Jetten M.S.M."/>
            <person name="Mascher T."/>
            <person name="Medema M.H."/>
            <person name="Devos D.P."/>
            <person name="Kaster A.-K."/>
            <person name="Ovreas L."/>
            <person name="Rohde M."/>
            <person name="Galperin M.Y."/>
            <person name="Jogler C."/>
        </authorList>
    </citation>
    <scope>NUCLEOTIDE SEQUENCE [LARGE SCALE GENOMIC DNA]</scope>
    <source>
        <strain evidence="5 6">FC18</strain>
    </source>
</reference>
<feature type="compositionally biased region" description="Basic and acidic residues" evidence="3">
    <location>
        <begin position="302"/>
        <end position="313"/>
    </location>
</feature>
<dbReference type="GO" id="GO:0000150">
    <property type="term" value="F:DNA strand exchange activity"/>
    <property type="evidence" value="ECO:0007669"/>
    <property type="project" value="InterPro"/>
</dbReference>
<dbReference type="GO" id="GO:0003677">
    <property type="term" value="F:DNA binding"/>
    <property type="evidence" value="ECO:0007669"/>
    <property type="project" value="UniProtKB-KW"/>
</dbReference>
<dbReference type="PANTHER" id="PTHR30461">
    <property type="entry name" value="DNA-INVERTASE FROM LAMBDOID PROPHAGE"/>
    <property type="match status" value="1"/>
</dbReference>
<organism evidence="5 6">
    <name type="scientific">Mariniblastus fucicola</name>
    <dbReference type="NCBI Taxonomy" id="980251"/>
    <lineage>
        <taxon>Bacteria</taxon>
        <taxon>Pseudomonadati</taxon>
        <taxon>Planctomycetota</taxon>
        <taxon>Planctomycetia</taxon>
        <taxon>Pirellulales</taxon>
        <taxon>Pirellulaceae</taxon>
        <taxon>Mariniblastus</taxon>
    </lineage>
</organism>
<dbReference type="Pfam" id="PF00239">
    <property type="entry name" value="Resolvase"/>
    <property type="match status" value="1"/>
</dbReference>
<dbReference type="InterPro" id="IPR036162">
    <property type="entry name" value="Resolvase-like_N_sf"/>
</dbReference>
<dbReference type="Proteomes" id="UP000322214">
    <property type="component" value="Chromosome"/>
</dbReference>
<dbReference type="AlphaFoldDB" id="A0A5B9PAP1"/>
<dbReference type="Gene3D" id="3.90.1750.20">
    <property type="entry name" value="Putative Large Serine Recombinase, Chain B, Domain 2"/>
    <property type="match status" value="1"/>
</dbReference>
<evidence type="ECO:0000259" key="4">
    <source>
        <dbReference type="SMART" id="SM00857"/>
    </source>
</evidence>
<keyword evidence="2" id="KW-0233">DNA recombination</keyword>
<sequence length="644" mass="74019">MSFYDYTKPKNGTKFEGIGVARISGENQDEKSWEDQEAFYREWLDRTYGRDNYELRVIAYQGSGQILDHTEFLELCDLVATGDYDFVIAEDLSRIIRRLQAVIFCEEAEALGTRVVGIGDPVDTSIEGWEYAAVFTSLKNKAFCKDTARRIRRTLRNRFANGEIVMCLQYGYIKPHPGASDEEVQKDPEADAVYEKWVSMLEDDATYAEVARWLNSENVPTGKYCTEDKWTGAMVKRLTYNPILKGERHRNKKKVRRKQNGRPECINAPPEELLVRQVPHLAFFEPDRWDRLIRKLDERNKKYQRSKERKNDPRAGVARKRTRWPGQHLRCGVCGRIFVHGGHGRKGRMMCNGARVYTCWNAMSVDAAQVAEVVTSDIRELVRGLPSFDVHWVTEYENQRAQFRAAQDAELGRIEKELAKEKGALENFLAALGELGSSPSVLQKVKSCESKIQLLEDRRYQLEQDCGQREELPSLEEITAVSDETFSNLAVECEEFGRLMKSVVTEFFVLPYQLANGGHVQPRIAFRICLAPLVGSSDMELLQFDRIVDLAKKPKRLRFLNDVVRMVNTGEKHVDVAEKLGIFKTEVGYAMALHRRMQELGVADPWIPVVDESQAARYFKRVRNSVFKFEPLEGFESTRHPRAE</sequence>
<dbReference type="EMBL" id="CP042912">
    <property type="protein sequence ID" value="QEG22032.1"/>
    <property type="molecule type" value="Genomic_DNA"/>
</dbReference>
<proteinExistence type="predicted"/>
<gene>
    <name evidence="5" type="ORF">MFFC18_18930</name>
</gene>
<evidence type="ECO:0000256" key="3">
    <source>
        <dbReference type="SAM" id="MobiDB-lite"/>
    </source>
</evidence>
<dbReference type="RefSeq" id="WP_162273910.1">
    <property type="nucleotide sequence ID" value="NZ_CP042912.1"/>
</dbReference>
<name>A0A5B9PAP1_9BACT</name>
<feature type="domain" description="Resolvase/invertase-type recombinase catalytic" evidence="4">
    <location>
        <begin position="17"/>
        <end position="164"/>
    </location>
</feature>
<accession>A0A5B9PAP1</accession>